<dbReference type="Proteomes" id="UP000460718">
    <property type="component" value="Unassembled WGS sequence"/>
</dbReference>
<dbReference type="Proteomes" id="UP000441208">
    <property type="component" value="Unassembled WGS sequence"/>
</dbReference>
<evidence type="ECO:0000313" key="4">
    <source>
        <dbReference type="EMBL" id="KAE9216013.1"/>
    </source>
</evidence>
<sequence length="101" mass="11549">MQRERVQRWLNDFRDAEKPLDREDAVNVGVQEDGVKQLILQLLRAYRELTENASDCPPATALDVEHHINTGDAAPVMLKRRRQARVEDAIIDGNEVKMLAD</sequence>
<dbReference type="Proteomes" id="UP000476176">
    <property type="component" value="Unassembled WGS sequence"/>
</dbReference>
<evidence type="ECO:0000313" key="2">
    <source>
        <dbReference type="EMBL" id="KAE9123234.1"/>
    </source>
</evidence>
<gene>
    <name evidence="4" type="ORF">PF004_g14581</name>
    <name evidence="3" type="ORF">PF006_g4884</name>
    <name evidence="2" type="ORF">PF007_g7131</name>
    <name evidence="1" type="ORF">PF011_g14689</name>
</gene>
<accession>A0A6A3ST83</accession>
<organism evidence="2 6">
    <name type="scientific">Phytophthora fragariae</name>
    <dbReference type="NCBI Taxonomy" id="53985"/>
    <lineage>
        <taxon>Eukaryota</taxon>
        <taxon>Sar</taxon>
        <taxon>Stramenopiles</taxon>
        <taxon>Oomycota</taxon>
        <taxon>Peronosporomycetes</taxon>
        <taxon>Peronosporales</taxon>
        <taxon>Peronosporaceae</taxon>
        <taxon>Phytophthora</taxon>
    </lineage>
</organism>
<dbReference type="AlphaFoldDB" id="A0A6A3ST83"/>
<dbReference type="EMBL" id="QXGC01000937">
    <property type="protein sequence ID" value="KAE9216013.1"/>
    <property type="molecule type" value="Genomic_DNA"/>
</dbReference>
<dbReference type="EMBL" id="QXGA01000175">
    <property type="protein sequence ID" value="KAE9150753.1"/>
    <property type="molecule type" value="Genomic_DNA"/>
</dbReference>
<evidence type="ECO:0000313" key="3">
    <source>
        <dbReference type="EMBL" id="KAE9150753.1"/>
    </source>
</evidence>
<evidence type="ECO:0000313" key="1">
    <source>
        <dbReference type="EMBL" id="KAE8999296.1"/>
    </source>
</evidence>
<dbReference type="EMBL" id="QXFW01000960">
    <property type="protein sequence ID" value="KAE8999296.1"/>
    <property type="molecule type" value="Genomic_DNA"/>
</dbReference>
<evidence type="ECO:0000313" key="6">
    <source>
        <dbReference type="Proteomes" id="UP000441208"/>
    </source>
</evidence>
<proteinExistence type="predicted"/>
<dbReference type="Proteomes" id="UP000440732">
    <property type="component" value="Unassembled WGS sequence"/>
</dbReference>
<dbReference type="EMBL" id="QXFZ01000280">
    <property type="protein sequence ID" value="KAE9123234.1"/>
    <property type="molecule type" value="Genomic_DNA"/>
</dbReference>
<evidence type="ECO:0000313" key="8">
    <source>
        <dbReference type="Proteomes" id="UP000476176"/>
    </source>
</evidence>
<protein>
    <submittedName>
        <fullName evidence="2">Uncharacterized protein</fullName>
    </submittedName>
</protein>
<evidence type="ECO:0000313" key="5">
    <source>
        <dbReference type="Proteomes" id="UP000440732"/>
    </source>
</evidence>
<comment type="caution">
    <text evidence="2">The sequence shown here is derived from an EMBL/GenBank/DDBJ whole genome shotgun (WGS) entry which is preliminary data.</text>
</comment>
<reference evidence="5 6" key="1">
    <citation type="submission" date="2018-08" db="EMBL/GenBank/DDBJ databases">
        <title>Genomic investigation of the strawberry pathogen Phytophthora fragariae indicates pathogenicity is determined by transcriptional variation in three key races.</title>
        <authorList>
            <person name="Adams T.M."/>
            <person name="Armitage A.D."/>
            <person name="Sobczyk M.K."/>
            <person name="Bates H.J."/>
            <person name="Dunwell J.M."/>
            <person name="Nellist C.F."/>
            <person name="Harrison R.J."/>
        </authorList>
    </citation>
    <scope>NUCLEOTIDE SEQUENCE [LARGE SCALE GENOMIC DNA]</scope>
    <source>
        <strain evidence="4 8">BC-23</strain>
        <strain evidence="3 5">NOV-5</strain>
        <strain evidence="2 6">NOV-71</strain>
        <strain evidence="1 7">SCRP245</strain>
    </source>
</reference>
<name>A0A6A3ST83_9STRA</name>
<evidence type="ECO:0000313" key="7">
    <source>
        <dbReference type="Proteomes" id="UP000460718"/>
    </source>
</evidence>